<organism evidence="3 4">
    <name type="scientific">Rhodofomes roseus</name>
    <dbReference type="NCBI Taxonomy" id="34475"/>
    <lineage>
        <taxon>Eukaryota</taxon>
        <taxon>Fungi</taxon>
        <taxon>Dikarya</taxon>
        <taxon>Basidiomycota</taxon>
        <taxon>Agaricomycotina</taxon>
        <taxon>Agaricomycetes</taxon>
        <taxon>Polyporales</taxon>
        <taxon>Rhodofomes</taxon>
    </lineage>
</organism>
<dbReference type="RefSeq" id="XP_047772824.1">
    <property type="nucleotide sequence ID" value="XM_047918372.1"/>
</dbReference>
<evidence type="ECO:0000313" key="4">
    <source>
        <dbReference type="Proteomes" id="UP000814176"/>
    </source>
</evidence>
<accession>A0ABQ8JYP2</accession>
<dbReference type="Proteomes" id="UP000814176">
    <property type="component" value="Unassembled WGS sequence"/>
</dbReference>
<reference evidence="3 4" key="1">
    <citation type="journal article" date="2021" name="Environ. Microbiol.">
        <title>Gene family expansions and transcriptome signatures uncover fungal adaptations to wood decay.</title>
        <authorList>
            <person name="Hage H."/>
            <person name="Miyauchi S."/>
            <person name="Viragh M."/>
            <person name="Drula E."/>
            <person name="Min B."/>
            <person name="Chaduli D."/>
            <person name="Navarro D."/>
            <person name="Favel A."/>
            <person name="Norest M."/>
            <person name="Lesage-Meessen L."/>
            <person name="Balint B."/>
            <person name="Merenyi Z."/>
            <person name="de Eugenio L."/>
            <person name="Morin E."/>
            <person name="Martinez A.T."/>
            <person name="Baldrian P."/>
            <person name="Stursova M."/>
            <person name="Martinez M.J."/>
            <person name="Novotny C."/>
            <person name="Magnuson J.K."/>
            <person name="Spatafora J.W."/>
            <person name="Maurice S."/>
            <person name="Pangilinan J."/>
            <person name="Andreopoulos W."/>
            <person name="LaButti K."/>
            <person name="Hundley H."/>
            <person name="Na H."/>
            <person name="Kuo A."/>
            <person name="Barry K."/>
            <person name="Lipzen A."/>
            <person name="Henrissat B."/>
            <person name="Riley R."/>
            <person name="Ahrendt S."/>
            <person name="Nagy L.G."/>
            <person name="Grigoriev I.V."/>
            <person name="Martin F."/>
            <person name="Rosso M.N."/>
        </authorList>
    </citation>
    <scope>NUCLEOTIDE SEQUENCE [LARGE SCALE GENOMIC DNA]</scope>
    <source>
        <strain evidence="3 4">CIRM-BRFM 1785</strain>
    </source>
</reference>
<comment type="caution">
    <text evidence="3">The sequence shown here is derived from an EMBL/GenBank/DDBJ whole genome shotgun (WGS) entry which is preliminary data.</text>
</comment>
<feature type="transmembrane region" description="Helical" evidence="2">
    <location>
        <begin position="267"/>
        <end position="287"/>
    </location>
</feature>
<dbReference type="GeneID" id="71999104"/>
<evidence type="ECO:0000313" key="3">
    <source>
        <dbReference type="EMBL" id="KAH9829350.1"/>
    </source>
</evidence>
<feature type="region of interest" description="Disordered" evidence="1">
    <location>
        <begin position="1"/>
        <end position="23"/>
    </location>
</feature>
<feature type="transmembrane region" description="Helical" evidence="2">
    <location>
        <begin position="81"/>
        <end position="100"/>
    </location>
</feature>
<name>A0ABQ8JYP2_9APHY</name>
<sequence length="306" mass="33195">MPTAGARCASVPRPGPQARARAHVPPVALHRRPPFRARRALAVGIAISDSSASGVVFPIMLNRLFQDPTVGFANAVRASGAVVGGCLVAANCLMPARLPLKRAVRIAEKDGSRCAARLEGVARHRLGRSVLVDYMRSISDEHRGVCPAFLSPAVRGGPQRQLVYHDLLPCDPQRRKYTRAARPHLPRGQTRRVQHARARDGRVRRAHLCHLRRDERAGRHPRRADLRFRVGVKMGLAYTAVAAANLIGNPIAGALLRTSTGGPLTWWRAIVFTGCVAAVGAAVYGVVEITVHQRAREGWAEGLRGL</sequence>
<evidence type="ECO:0008006" key="5">
    <source>
        <dbReference type="Google" id="ProtNLM"/>
    </source>
</evidence>
<keyword evidence="2" id="KW-0472">Membrane</keyword>
<keyword evidence="2" id="KW-0812">Transmembrane</keyword>
<feature type="transmembrane region" description="Helical" evidence="2">
    <location>
        <begin position="40"/>
        <end position="61"/>
    </location>
</feature>
<evidence type="ECO:0000256" key="2">
    <source>
        <dbReference type="SAM" id="Phobius"/>
    </source>
</evidence>
<evidence type="ECO:0000256" key="1">
    <source>
        <dbReference type="SAM" id="MobiDB-lite"/>
    </source>
</evidence>
<gene>
    <name evidence="3" type="ORF">C8Q71DRAFT_408254</name>
</gene>
<proteinExistence type="predicted"/>
<keyword evidence="4" id="KW-1185">Reference proteome</keyword>
<dbReference type="EMBL" id="JADCUA010000039">
    <property type="protein sequence ID" value="KAH9829350.1"/>
    <property type="molecule type" value="Genomic_DNA"/>
</dbReference>
<feature type="transmembrane region" description="Helical" evidence="2">
    <location>
        <begin position="226"/>
        <end position="247"/>
    </location>
</feature>
<protein>
    <recommendedName>
        <fullName evidence="5">MFS transporter</fullName>
    </recommendedName>
</protein>
<keyword evidence="2" id="KW-1133">Transmembrane helix</keyword>